<evidence type="ECO:0000313" key="16">
    <source>
        <dbReference type="EMBL" id="APX14323.1"/>
    </source>
</evidence>
<reference evidence="16 17" key="1">
    <citation type="submission" date="2017-01" db="EMBL/GenBank/DDBJ databases">
        <title>Complete genome of Tateyamaria omphalii DOK1-4 isolated from seawater in Dokdo.</title>
        <authorList>
            <person name="Kim J.H."/>
            <person name="Chi W.-J."/>
        </authorList>
    </citation>
    <scope>NUCLEOTIDE SEQUENCE [LARGE SCALE GENOMIC DNA]</scope>
    <source>
        <strain evidence="16 17">DOK1-4</strain>
        <plasmid evidence="16 17">pDOK1-4-6</plasmid>
    </source>
</reference>
<gene>
    <name evidence="16" type="ORF">BWR18_20965</name>
</gene>
<evidence type="ECO:0000256" key="9">
    <source>
        <dbReference type="ARBA" id="ARBA00031996"/>
    </source>
</evidence>
<dbReference type="Pfam" id="PF01648">
    <property type="entry name" value="ACPS"/>
    <property type="match status" value="1"/>
</dbReference>
<feature type="binding site" evidence="13">
    <location>
        <position position="40"/>
    </location>
    <ligand>
        <name>Mg(2+)</name>
        <dbReference type="ChEBI" id="CHEBI:18420"/>
    </ligand>
</feature>
<evidence type="ECO:0000256" key="6">
    <source>
        <dbReference type="ARBA" id="ARBA00022679"/>
    </source>
</evidence>
<dbReference type="InterPro" id="IPR041354">
    <property type="entry name" value="4PPT_N"/>
</dbReference>
<feature type="domain" description="4'-phosphopantetheinyl transferase" evidence="14">
    <location>
        <begin position="36"/>
        <end position="102"/>
    </location>
</feature>
<evidence type="ECO:0000313" key="17">
    <source>
        <dbReference type="Proteomes" id="UP000186336"/>
    </source>
</evidence>
<evidence type="ECO:0000256" key="2">
    <source>
        <dbReference type="ARBA" id="ARBA00004993"/>
    </source>
</evidence>
<dbReference type="Gene3D" id="3.90.470.20">
    <property type="entry name" value="4'-phosphopantetheinyl transferase domain"/>
    <property type="match status" value="1"/>
</dbReference>
<dbReference type="PRINTS" id="PR01399">
    <property type="entry name" value="ENTSNTHTASED"/>
</dbReference>
<comment type="cofactor">
    <cofactor evidence="13">
        <name>Mg(2+)</name>
        <dbReference type="ChEBI" id="CHEBI:18420"/>
    </cofactor>
</comment>
<accession>A0A1P8N1Y3</accession>
<dbReference type="Proteomes" id="UP000186336">
    <property type="component" value="Plasmid pDOK1-4-6"/>
</dbReference>
<evidence type="ECO:0000256" key="7">
    <source>
        <dbReference type="ARBA" id="ARBA00023191"/>
    </source>
</evidence>
<dbReference type="AlphaFoldDB" id="A0A1P8N1Y3"/>
<dbReference type="GO" id="GO:0000287">
    <property type="term" value="F:magnesium ion binding"/>
    <property type="evidence" value="ECO:0007669"/>
    <property type="project" value="InterPro"/>
</dbReference>
<dbReference type="KEGG" id="tom:BWR18_20965"/>
<organism evidence="16 17">
    <name type="scientific">Tateyamaria omphalii</name>
    <dbReference type="NCBI Taxonomy" id="299262"/>
    <lineage>
        <taxon>Bacteria</taxon>
        <taxon>Pseudomonadati</taxon>
        <taxon>Pseudomonadota</taxon>
        <taxon>Alphaproteobacteria</taxon>
        <taxon>Rhodobacterales</taxon>
        <taxon>Roseobacteraceae</taxon>
        <taxon>Tateyamaria</taxon>
    </lineage>
</organism>
<proteinExistence type="inferred from homology"/>
<feature type="domain" description="4'-phosphopantetheinyl transferase N-terminal" evidence="15">
    <location>
        <begin position="3"/>
        <end position="28"/>
    </location>
</feature>
<feature type="binding site" evidence="12">
    <location>
        <position position="40"/>
    </location>
    <ligand>
        <name>CoA</name>
        <dbReference type="ChEBI" id="CHEBI:57287"/>
    </ligand>
</feature>
<comment type="catalytic activity">
    <reaction evidence="11">
        <text>apo-[peptidyl-carrier protein] + CoA = holo-[peptidyl-carrier protein] + adenosine 3',5'-bisphosphate + H(+)</text>
        <dbReference type="Rhea" id="RHEA:46228"/>
        <dbReference type="Rhea" id="RHEA-COMP:11479"/>
        <dbReference type="Rhea" id="RHEA-COMP:11480"/>
        <dbReference type="ChEBI" id="CHEBI:15378"/>
        <dbReference type="ChEBI" id="CHEBI:29999"/>
        <dbReference type="ChEBI" id="CHEBI:57287"/>
        <dbReference type="ChEBI" id="CHEBI:58343"/>
        <dbReference type="ChEBI" id="CHEBI:64479"/>
    </reaction>
</comment>
<dbReference type="EMBL" id="CP019318">
    <property type="protein sequence ID" value="APX14323.1"/>
    <property type="molecule type" value="Genomic_DNA"/>
</dbReference>
<dbReference type="GO" id="GO:0005886">
    <property type="term" value="C:plasma membrane"/>
    <property type="evidence" value="ECO:0007669"/>
    <property type="project" value="TreeGrafter"/>
</dbReference>
<comment type="subunit">
    <text evidence="4">EntB, EntD, EntE, and EntF form a multienzyme complex called enterobactin synthase.</text>
</comment>
<evidence type="ECO:0000256" key="12">
    <source>
        <dbReference type="PIRSR" id="PIRSR603542-1"/>
    </source>
</evidence>
<feature type="binding site" evidence="12">
    <location>
        <position position="92"/>
    </location>
    <ligand>
        <name>CoA</name>
        <dbReference type="ChEBI" id="CHEBI:57287"/>
    </ligand>
</feature>
<feature type="binding site" evidence="13">
    <location>
        <position position="42"/>
    </location>
    <ligand>
        <name>Mg(2+)</name>
        <dbReference type="ChEBI" id="CHEBI:18420"/>
    </ligand>
</feature>
<evidence type="ECO:0000256" key="4">
    <source>
        <dbReference type="ARBA" id="ARBA00011503"/>
    </source>
</evidence>
<dbReference type="UniPathway" id="UPA00017"/>
<evidence type="ECO:0000256" key="11">
    <source>
        <dbReference type="ARBA" id="ARBA00049191"/>
    </source>
</evidence>
<dbReference type="PANTHER" id="PTHR38096:SF1">
    <property type="entry name" value="ENTEROBACTIN SYNTHASE COMPONENT D"/>
    <property type="match status" value="1"/>
</dbReference>
<comment type="pathway">
    <text evidence="2">Siderophore biosynthesis; enterobactin biosynthesis.</text>
</comment>
<comment type="catalytic activity">
    <reaction evidence="10">
        <text>apo-[aryl-carrier protein] + CoA = holo-[aryl-carrier protein] + adenosine 3',5'-bisphosphate + H(+)</text>
        <dbReference type="Rhea" id="RHEA:48404"/>
        <dbReference type="Rhea" id="RHEA-COMP:15903"/>
        <dbReference type="Rhea" id="RHEA-COMP:17557"/>
        <dbReference type="ChEBI" id="CHEBI:15378"/>
        <dbReference type="ChEBI" id="CHEBI:29999"/>
        <dbReference type="ChEBI" id="CHEBI:57287"/>
        <dbReference type="ChEBI" id="CHEBI:58343"/>
        <dbReference type="ChEBI" id="CHEBI:64479"/>
    </reaction>
</comment>
<evidence type="ECO:0000256" key="8">
    <source>
        <dbReference type="ARBA" id="ARBA00029894"/>
    </source>
</evidence>
<dbReference type="InterPro" id="IPR037143">
    <property type="entry name" value="4-PPantetheinyl_Trfase_dom_sf"/>
</dbReference>
<evidence type="ECO:0000259" key="15">
    <source>
        <dbReference type="Pfam" id="PF17837"/>
    </source>
</evidence>
<evidence type="ECO:0000256" key="1">
    <source>
        <dbReference type="ARBA" id="ARBA00003937"/>
    </source>
</evidence>
<keyword evidence="13" id="KW-0460">Magnesium</keyword>
<feature type="binding site" evidence="12">
    <location>
        <position position="82"/>
    </location>
    <ligand>
        <name>CoA</name>
        <dbReference type="ChEBI" id="CHEBI:57287"/>
    </ligand>
</feature>
<dbReference type="RefSeq" id="WP_076630885.1">
    <property type="nucleotide sequence ID" value="NZ_CP019318.1"/>
</dbReference>
<sequence length="143" mass="15616">MQGNRAPRWPDGLVGSITHTSQAALAIVTRSTAARSIGIDLEDATPLPHDLWDVVLTPAERARAHDGATAKRIFSSKEAVYKAQFPITGQRLEFTDLSIQFDGSHMRVDSTHPAVKPLLPKLHAQSIETHLGVYLSLVFIPAE</sequence>
<dbReference type="GO" id="GO:0008897">
    <property type="term" value="F:holo-[acyl-carrier-protein] synthase activity"/>
    <property type="evidence" value="ECO:0007669"/>
    <property type="project" value="InterPro"/>
</dbReference>
<dbReference type="GO" id="GO:0009239">
    <property type="term" value="P:enterobactin biosynthetic process"/>
    <property type="evidence" value="ECO:0007669"/>
    <property type="project" value="UniProtKB-UniPathway"/>
</dbReference>
<evidence type="ECO:0000256" key="5">
    <source>
        <dbReference type="ARBA" id="ARBA00019087"/>
    </source>
</evidence>
<evidence type="ECO:0000256" key="3">
    <source>
        <dbReference type="ARBA" id="ARBA00008342"/>
    </source>
</evidence>
<dbReference type="SUPFAM" id="SSF56214">
    <property type="entry name" value="4'-phosphopantetheinyl transferase"/>
    <property type="match status" value="1"/>
</dbReference>
<keyword evidence="6" id="KW-0808">Transferase</keyword>
<dbReference type="InterPro" id="IPR008278">
    <property type="entry name" value="4-PPantetheinyl_Trfase_dom"/>
</dbReference>
<comment type="similarity">
    <text evidence="3">Belongs to the P-Pant transferase superfamily. EntD family.</text>
</comment>
<dbReference type="PANTHER" id="PTHR38096">
    <property type="entry name" value="ENTEROBACTIN SYNTHASE COMPONENT D"/>
    <property type="match status" value="1"/>
</dbReference>
<evidence type="ECO:0000256" key="10">
    <source>
        <dbReference type="ARBA" id="ARBA00049176"/>
    </source>
</evidence>
<geneLocation type="plasmid" evidence="16 17">
    <name>pDOK1-4-6</name>
</geneLocation>
<feature type="binding site" evidence="12">
    <location>
        <begin position="18"/>
        <end position="19"/>
    </location>
    <ligand>
        <name>CoA</name>
        <dbReference type="ChEBI" id="CHEBI:57287"/>
    </ligand>
</feature>
<keyword evidence="7" id="KW-0259">Enterobactin biosynthesis</keyword>
<name>A0A1P8N1Y3_9RHOB</name>
<evidence type="ECO:0000256" key="13">
    <source>
        <dbReference type="PIRSR" id="PIRSR603542-2"/>
    </source>
</evidence>
<protein>
    <recommendedName>
        <fullName evidence="5">Enterobactin synthase component D</fullName>
    </recommendedName>
    <alternativeName>
        <fullName evidence="8">4'-phosphopantetheinyl transferase EntD</fullName>
    </alternativeName>
    <alternativeName>
        <fullName evidence="9">Enterochelin synthase D</fullName>
    </alternativeName>
</protein>
<keyword evidence="17" id="KW-1185">Reference proteome</keyword>
<comment type="function">
    <text evidence="1">Involved in the biosynthesis of the siderophore enterobactin (enterochelin), which is a macrocyclic trimeric lactone of N-(2,3-dihydroxybenzoyl)-serine. The serine trilactone serves as a scaffolding for the three catechol functionalities that provide hexadentate coordination for the tightly ligated iron(2+) atoms. Plays an essential role in the assembly of the enterobactin by catalyzing the transfer of the 4'-phosphopantetheine (Ppant) moiety from coenzyme A to the apo-domains of both EntB (ArCP domain) and EntF (PCP domain) to yield their holo-forms which make them competent for the activation of 2,3-dihydroxybenzoate (DHB) and L-serine, respectively.</text>
</comment>
<dbReference type="Pfam" id="PF17837">
    <property type="entry name" value="4PPT_N"/>
    <property type="match status" value="1"/>
</dbReference>
<evidence type="ECO:0000259" key="14">
    <source>
        <dbReference type="Pfam" id="PF01648"/>
    </source>
</evidence>
<dbReference type="GO" id="GO:0009366">
    <property type="term" value="C:enterobactin synthetase complex"/>
    <property type="evidence" value="ECO:0007669"/>
    <property type="project" value="InterPro"/>
</dbReference>
<keyword evidence="16" id="KW-0614">Plasmid</keyword>
<feature type="binding site" evidence="12">
    <location>
        <position position="78"/>
    </location>
    <ligand>
        <name>CoA</name>
        <dbReference type="ChEBI" id="CHEBI:57287"/>
    </ligand>
</feature>
<keyword evidence="13" id="KW-0479">Metal-binding</keyword>
<dbReference type="InterPro" id="IPR003542">
    <property type="entry name" value="Enbac_synth_compD-like"/>
</dbReference>